<feature type="compositionally biased region" description="Polar residues" evidence="1">
    <location>
        <begin position="806"/>
        <end position="823"/>
    </location>
</feature>
<dbReference type="GO" id="GO:0030010">
    <property type="term" value="P:establishment of cell polarity"/>
    <property type="evidence" value="ECO:0007669"/>
    <property type="project" value="TreeGrafter"/>
</dbReference>
<feature type="region of interest" description="Disordered" evidence="1">
    <location>
        <begin position="586"/>
        <end position="900"/>
    </location>
</feature>
<feature type="compositionally biased region" description="Low complexity" evidence="1">
    <location>
        <begin position="786"/>
        <end position="805"/>
    </location>
</feature>
<dbReference type="InterPro" id="IPR013941">
    <property type="entry name" value="ZDS1_C"/>
</dbReference>
<dbReference type="PANTHER" id="PTHR28089">
    <property type="entry name" value="PROTEIN ZDS1-RELATED"/>
    <property type="match status" value="1"/>
</dbReference>
<feature type="region of interest" description="Disordered" evidence="1">
    <location>
        <begin position="395"/>
        <end position="467"/>
    </location>
</feature>
<keyword evidence="4" id="KW-1185">Reference proteome</keyword>
<proteinExistence type="predicted"/>
<dbReference type="PANTHER" id="PTHR28089:SF1">
    <property type="entry name" value="PROTEIN ZDS1-RELATED"/>
    <property type="match status" value="1"/>
</dbReference>
<gene>
    <name evidence="3" type="ORF">EV702DRAFT_999662</name>
</gene>
<protein>
    <recommendedName>
        <fullName evidence="2">Protein Zds1 C-terminal domain-containing protein</fullName>
    </recommendedName>
</protein>
<feature type="compositionally biased region" description="Basic and acidic residues" evidence="1">
    <location>
        <begin position="605"/>
        <end position="638"/>
    </location>
</feature>
<dbReference type="EMBL" id="JABBWD010000007">
    <property type="protein sequence ID" value="KAG1780866.1"/>
    <property type="molecule type" value="Genomic_DNA"/>
</dbReference>
<evidence type="ECO:0000313" key="3">
    <source>
        <dbReference type="EMBL" id="KAG1780866.1"/>
    </source>
</evidence>
<evidence type="ECO:0000313" key="4">
    <source>
        <dbReference type="Proteomes" id="UP000714275"/>
    </source>
</evidence>
<feature type="compositionally biased region" description="Basic and acidic residues" evidence="1">
    <location>
        <begin position="66"/>
        <end position="79"/>
    </location>
</feature>
<dbReference type="AlphaFoldDB" id="A0A9P7A3N9"/>
<feature type="compositionally biased region" description="Polar residues" evidence="1">
    <location>
        <begin position="395"/>
        <end position="418"/>
    </location>
</feature>
<feature type="compositionally biased region" description="Polar residues" evidence="1">
    <location>
        <begin position="310"/>
        <end position="322"/>
    </location>
</feature>
<feature type="compositionally biased region" description="Pro residues" evidence="1">
    <location>
        <begin position="768"/>
        <end position="785"/>
    </location>
</feature>
<feature type="domain" description="Protein Zds1 C-terminal" evidence="2">
    <location>
        <begin position="524"/>
        <end position="576"/>
    </location>
</feature>
<reference evidence="3" key="1">
    <citation type="journal article" date="2020" name="New Phytol.">
        <title>Comparative genomics reveals dynamic genome evolution in host specialist ectomycorrhizal fungi.</title>
        <authorList>
            <person name="Lofgren L.A."/>
            <person name="Nguyen N.H."/>
            <person name="Vilgalys R."/>
            <person name="Ruytinx J."/>
            <person name="Liao H.L."/>
            <person name="Branco S."/>
            <person name="Kuo A."/>
            <person name="LaButti K."/>
            <person name="Lipzen A."/>
            <person name="Andreopoulos W."/>
            <person name="Pangilinan J."/>
            <person name="Riley R."/>
            <person name="Hundley H."/>
            <person name="Na H."/>
            <person name="Barry K."/>
            <person name="Grigoriev I.V."/>
            <person name="Stajich J.E."/>
            <person name="Kennedy P.G."/>
        </authorList>
    </citation>
    <scope>NUCLEOTIDE SEQUENCE</scope>
    <source>
        <strain evidence="3">DOB743</strain>
    </source>
</reference>
<dbReference type="GO" id="GO:0005737">
    <property type="term" value="C:cytoplasm"/>
    <property type="evidence" value="ECO:0007669"/>
    <property type="project" value="TreeGrafter"/>
</dbReference>
<feature type="region of interest" description="Disordered" evidence="1">
    <location>
        <begin position="251"/>
        <end position="322"/>
    </location>
</feature>
<sequence>MQPSQLEIQREVEALRDIRRRSTAQGGPGALILDPDLPNPSSPTSPTSSYWTAPQQLPDGDSSSGSHEDSSSSEERSAGLDDPFHLFWVPARLHPEIDPGQFSAFLKEHARTPPPDGAAGPVRSSSLSIPSTGLGRKRSMLSRQYKPSENDQVEDEDEKIVPSRPYRTPLANAPQLTISDLQRLETLAEEASKSDDPTKLRNVLRRSLSLNISPSAMDRMDDIPDMSDEADAPIIVPPPGLILRRAARTKIRKTTLPGDGGGHRFGSGRRPRAATQGEPRTSSDLSSSDHVSSSDHGDVTETGRRPRALSNESMTSDGHTSQTDVLIDETLILEAYLCDVTDGEAPSTSSLNSNPPLLSFSLAHDEPPPTQTEPSLDASTNAIVLHHPQPQRLTLTAPSEESSRTPSPDASTLASSTEAIAASALPQKTPSPVPKKEKDRKGLFKWGSDKGGKKNGKDREREKEVQRVEKEKEGGFFGSLFSSKKKADEQASQPHLYGSGREAATALLGQSKSSKQYVPSPSPQLPGGQGMYARYPIHVERAIYRLSHIKLANPRRPLYEQVLISNLMFWYLGVINKTQNPVATPVAQNQPAATAPTTSNPDNEQAERESERREAEERQRVENERLEREREIERERELQLQQQQQPQKKESQRRGALTKPPSGSQGTRRVAEMPIKGPQYEMQHREMEQQYNVSSYGYGSPSPTPLGGGPPRMQRQSSPPVHAPQIVQPQSTNYMYPGYSGPGAADQQQFPPDTMQPTESWASSSTPGAPPPPRTRLTPSPPPNHSPSNTSQQASARRSRSPPAQNHNRYSANVSPAATNRVQATRSTTRSLSATATTGATPPAHPAEAKTRKVTSAHAVMSTPHNRRPRAHAEPPLPPRTERGEEEDVPLAVWQQQRRK</sequence>
<feature type="compositionally biased region" description="Basic and acidic residues" evidence="1">
    <location>
        <begin position="292"/>
        <end position="304"/>
    </location>
</feature>
<feature type="region of interest" description="Disordered" evidence="1">
    <location>
        <begin position="103"/>
        <end position="174"/>
    </location>
</feature>
<dbReference type="InterPro" id="IPR040206">
    <property type="entry name" value="Zds1/2"/>
</dbReference>
<feature type="compositionally biased region" description="Low complexity" evidence="1">
    <location>
        <begin position="346"/>
        <end position="362"/>
    </location>
</feature>
<feature type="region of interest" description="Disordered" evidence="1">
    <location>
        <begin position="343"/>
        <end position="376"/>
    </location>
</feature>
<accession>A0A9P7A3N9</accession>
<evidence type="ECO:0000259" key="2">
    <source>
        <dbReference type="SMART" id="SM01327"/>
    </source>
</evidence>
<dbReference type="Proteomes" id="UP000714275">
    <property type="component" value="Unassembled WGS sequence"/>
</dbReference>
<dbReference type="GO" id="GO:0010971">
    <property type="term" value="P:positive regulation of G2/M transition of mitotic cell cycle"/>
    <property type="evidence" value="ECO:0007669"/>
    <property type="project" value="TreeGrafter"/>
</dbReference>
<feature type="compositionally biased region" description="Low complexity" evidence="1">
    <location>
        <begin position="282"/>
        <end position="291"/>
    </location>
</feature>
<feature type="region of interest" description="Disordered" evidence="1">
    <location>
        <begin position="17"/>
        <end position="79"/>
    </location>
</feature>
<feature type="compositionally biased region" description="Low complexity" evidence="1">
    <location>
        <begin position="824"/>
        <end position="842"/>
    </location>
</feature>
<dbReference type="Pfam" id="PF08632">
    <property type="entry name" value="Zds_C"/>
    <property type="match status" value="1"/>
</dbReference>
<comment type="caution">
    <text evidence="3">The sequence shown here is derived from an EMBL/GenBank/DDBJ whole genome shotgun (WGS) entry which is preliminary data.</text>
</comment>
<name>A0A9P7A3N9_9AGAM</name>
<feature type="compositionally biased region" description="Polar residues" evidence="1">
    <location>
        <begin position="746"/>
        <end position="761"/>
    </location>
</feature>
<dbReference type="OrthoDB" id="5589766at2759"/>
<dbReference type="SMART" id="SM01327">
    <property type="entry name" value="Zds_C"/>
    <property type="match status" value="1"/>
</dbReference>
<feature type="compositionally biased region" description="Low complexity" evidence="1">
    <location>
        <begin position="586"/>
        <end position="603"/>
    </location>
</feature>
<evidence type="ECO:0000256" key="1">
    <source>
        <dbReference type="SAM" id="MobiDB-lite"/>
    </source>
</evidence>
<organism evidence="3 4">
    <name type="scientific">Suillus placidus</name>
    <dbReference type="NCBI Taxonomy" id="48579"/>
    <lineage>
        <taxon>Eukaryota</taxon>
        <taxon>Fungi</taxon>
        <taxon>Dikarya</taxon>
        <taxon>Basidiomycota</taxon>
        <taxon>Agaricomycotina</taxon>
        <taxon>Agaricomycetes</taxon>
        <taxon>Agaricomycetidae</taxon>
        <taxon>Boletales</taxon>
        <taxon>Suillineae</taxon>
        <taxon>Suillaceae</taxon>
        <taxon>Suillus</taxon>
    </lineage>
</organism>
<feature type="compositionally biased region" description="Basic and acidic residues" evidence="1">
    <location>
        <begin position="434"/>
        <end position="467"/>
    </location>
</feature>